<evidence type="ECO:0000259" key="1">
    <source>
        <dbReference type="Pfam" id="PF13472"/>
    </source>
</evidence>
<feature type="domain" description="SGNH hydrolase-type esterase" evidence="1">
    <location>
        <begin position="68"/>
        <end position="290"/>
    </location>
</feature>
<keyword evidence="2" id="KW-0378">Hydrolase</keyword>
<name>A0A7X9IK44_9DELT</name>
<dbReference type="EMBL" id="JAAZON010000515">
    <property type="protein sequence ID" value="NMC63733.1"/>
    <property type="molecule type" value="Genomic_DNA"/>
</dbReference>
<comment type="caution">
    <text evidence="2">The sequence shown here is derived from an EMBL/GenBank/DDBJ whole genome shotgun (WGS) entry which is preliminary data.</text>
</comment>
<evidence type="ECO:0000313" key="2">
    <source>
        <dbReference type="EMBL" id="NMC63733.1"/>
    </source>
</evidence>
<dbReference type="CDD" id="cd00229">
    <property type="entry name" value="SGNH_hydrolase"/>
    <property type="match status" value="1"/>
</dbReference>
<dbReference type="AlphaFoldDB" id="A0A7X9IK44"/>
<accession>A0A7X9IK44</accession>
<dbReference type="InterPro" id="IPR013830">
    <property type="entry name" value="SGNH_hydro"/>
</dbReference>
<dbReference type="InterPro" id="IPR036514">
    <property type="entry name" value="SGNH_hydro_sf"/>
</dbReference>
<sequence length="316" mass="35832">MKQVFLLLAVVSLLPFLVFEGALRVTAPLKKQVGVNRSDKDRKRDINIQGVRASGLVPSRFNGFRILALGDSFTSGLALKNQNTWPKQTERELLKNFDNIEVLNGAKPGLDTTRELRRFREKQAALNPDLVVVGFLINDCTRLCSNCGPVKVKKRVDNLISNPRGLDEHLYIFRYLHVGFLKRTLTEQTISAHLEPYQMESSAYKECTQAFKDFKDLSTRSNFKLAVIIYPMLFRLDEDYPFTAAHKKIMAYLESLDIAVHDLSPAFFGHKDTSLWVKPYDSHPNAKANRIAASAAVPFISQFIPERFKKAPLSQS</sequence>
<proteinExistence type="predicted"/>
<dbReference type="GO" id="GO:0016787">
    <property type="term" value="F:hydrolase activity"/>
    <property type="evidence" value="ECO:0007669"/>
    <property type="project" value="UniProtKB-KW"/>
</dbReference>
<gene>
    <name evidence="2" type="ORF">GYA55_11275</name>
</gene>
<reference evidence="2 3" key="1">
    <citation type="journal article" date="2020" name="Biotechnol. Biofuels">
        <title>New insights from the biogas microbiome by comprehensive genome-resolved metagenomics of nearly 1600 species originating from multiple anaerobic digesters.</title>
        <authorList>
            <person name="Campanaro S."/>
            <person name="Treu L."/>
            <person name="Rodriguez-R L.M."/>
            <person name="Kovalovszki A."/>
            <person name="Ziels R.M."/>
            <person name="Maus I."/>
            <person name="Zhu X."/>
            <person name="Kougias P.G."/>
            <person name="Basile A."/>
            <person name="Luo G."/>
            <person name="Schluter A."/>
            <person name="Konstantinidis K.T."/>
            <person name="Angelidaki I."/>
        </authorList>
    </citation>
    <scope>NUCLEOTIDE SEQUENCE [LARGE SCALE GENOMIC DNA]</scope>
    <source>
        <strain evidence="2">AS27yjCOA_65</strain>
    </source>
</reference>
<organism evidence="2 3">
    <name type="scientific">SAR324 cluster bacterium</name>
    <dbReference type="NCBI Taxonomy" id="2024889"/>
    <lineage>
        <taxon>Bacteria</taxon>
        <taxon>Deltaproteobacteria</taxon>
        <taxon>SAR324 cluster</taxon>
    </lineage>
</organism>
<dbReference type="Proteomes" id="UP000524246">
    <property type="component" value="Unassembled WGS sequence"/>
</dbReference>
<dbReference type="Pfam" id="PF13472">
    <property type="entry name" value="Lipase_GDSL_2"/>
    <property type="match status" value="1"/>
</dbReference>
<dbReference type="Gene3D" id="3.40.50.1110">
    <property type="entry name" value="SGNH hydrolase"/>
    <property type="match status" value="1"/>
</dbReference>
<evidence type="ECO:0000313" key="3">
    <source>
        <dbReference type="Proteomes" id="UP000524246"/>
    </source>
</evidence>
<dbReference type="SUPFAM" id="SSF52266">
    <property type="entry name" value="SGNH hydrolase"/>
    <property type="match status" value="1"/>
</dbReference>
<protein>
    <submittedName>
        <fullName evidence="2">SGNH/GDSL hydrolase family protein</fullName>
    </submittedName>
</protein>